<feature type="active site" description="Charge relay system" evidence="7">
    <location>
        <position position="362"/>
    </location>
</feature>
<dbReference type="PROSITE" id="PS01180">
    <property type="entry name" value="CUB"/>
    <property type="match status" value="1"/>
</dbReference>
<dbReference type="GO" id="GO:0005615">
    <property type="term" value="C:extracellular space"/>
    <property type="evidence" value="ECO:0007669"/>
    <property type="project" value="TreeGrafter"/>
</dbReference>
<dbReference type="InParanoid" id="A0A1X7UXU9"/>
<dbReference type="CDD" id="cd00041">
    <property type="entry name" value="CUB"/>
    <property type="match status" value="1"/>
</dbReference>
<dbReference type="InterPro" id="IPR035914">
    <property type="entry name" value="Sperma_CUB_dom_sf"/>
</dbReference>
<feature type="active site" description="Charge relay system" evidence="7">
    <location>
        <position position="152"/>
    </location>
</feature>
<gene>
    <name evidence="10" type="primary">109581761</name>
</gene>
<dbReference type="eggNOG" id="KOG1153">
    <property type="taxonomic scope" value="Eukaryota"/>
</dbReference>
<dbReference type="STRING" id="400682.A0A1X7UXU9"/>
<evidence type="ECO:0000256" key="6">
    <source>
        <dbReference type="PROSITE-ProRule" id="PRU00059"/>
    </source>
</evidence>
<keyword evidence="11" id="KW-1185">Reference proteome</keyword>
<keyword evidence="4 7" id="KW-0720">Serine protease</keyword>
<feature type="active site" description="Charge relay system" evidence="7">
    <location>
        <position position="194"/>
    </location>
</feature>
<comment type="caution">
    <text evidence="6">Lacks conserved residue(s) required for the propagation of feature annotation.</text>
</comment>
<dbReference type="InterPro" id="IPR036852">
    <property type="entry name" value="Peptidase_S8/S53_dom_sf"/>
</dbReference>
<evidence type="ECO:0000256" key="8">
    <source>
        <dbReference type="SAM" id="SignalP"/>
    </source>
</evidence>
<dbReference type="Pfam" id="PF00082">
    <property type="entry name" value="Peptidase_S8"/>
    <property type="match status" value="1"/>
</dbReference>
<evidence type="ECO:0000256" key="4">
    <source>
        <dbReference type="ARBA" id="ARBA00022825"/>
    </source>
</evidence>
<keyword evidence="2 7" id="KW-0645">Protease</keyword>
<keyword evidence="3 7" id="KW-0378">Hydrolase</keyword>
<sequence>MPRRANMGAVYALIFFSLFFQFAQTGLSPLLRAKRAADKTGRYIVLLQSNISDQEFNKTLERALLVSQDKRPYMVVRFIEKAFTLDLNSYALHQLRNWSEVRLVEEETEAVGTQDPTIPWHLDLLDQDPAAYFDHQYSPTRTGKGVDAYIADSGINFDHEEFEGRAKYLGYDPYDEYQHFFSRFHQHGWDCNGHGTHVASLLGGAKFGSAKSVSLFSVRVLGCSNRAPWSVVLDGLDHIMKMVSVRKRPSIINLSLSGSYQQSMNNAVQKLSEAGVVVVAAAGNGDEAACLNSPASSIHAITVGGTDENNQLYSHTNYGLCVDIFAPGVGVQGAHYKCGVSSIEYPDEVRENGCSFLLTGTSMSTPLVGGVVAGMLEERPLLKPNEVLSLLRERGRVGAINGSLQGAPNLLLNTPGSCGGYYPFRVQLNLTSPGYPNSYPSSLQCEWHIPAAYNEDVDVLISDLELERGFDYLYLCQGGNCTSYTGTQSGIHYRTSNRNLTIRLVTDDSITGRGFRLKFTKYYIGTPLQVIDGGELTPLPHTSLPLATTRTFTKVSTSRIKSLVKEMKRNSFDILSVSTVISPDDSQWYYTVLFHNSTQTPSQGFVELQSHELNQTLRDQISSKALIPYSIVGRLSGATPLYSVVFRKHPSVIESHAYWDVTIPAHVMSRVNMEKKGWELMSQHFMVFGGTNETRVSAVYHRDLRRVYNVPLRDVPITDKESYYGFLYPEFTSVTISFLYQDYYAKHVSTYHHGADSPAQGARFSVILESKVAGQRSDAYWIRWGLNSSAVHKEIEWFRDSWDLVFVVSYVYESTVQYILEWGRRIGH</sequence>
<evidence type="ECO:0000313" key="11">
    <source>
        <dbReference type="Proteomes" id="UP000007879"/>
    </source>
</evidence>
<dbReference type="CDD" id="cd04077">
    <property type="entry name" value="Peptidases_S8_PCSK9_ProteinaseK_like"/>
    <property type="match status" value="1"/>
</dbReference>
<dbReference type="Gene3D" id="2.60.120.290">
    <property type="entry name" value="Spermadhesin, CUB domain"/>
    <property type="match status" value="1"/>
</dbReference>
<dbReference type="AlphaFoldDB" id="A0A1X7UXU9"/>
<evidence type="ECO:0000256" key="3">
    <source>
        <dbReference type="ARBA" id="ARBA00022801"/>
    </source>
</evidence>
<dbReference type="PRINTS" id="PR00723">
    <property type="entry name" value="SUBTILISIN"/>
</dbReference>
<keyword evidence="8" id="KW-0732">Signal</keyword>
<feature type="disulfide bond" evidence="6">
    <location>
        <begin position="418"/>
        <end position="445"/>
    </location>
</feature>
<feature type="domain" description="CUB" evidence="9">
    <location>
        <begin position="418"/>
        <end position="522"/>
    </location>
</feature>
<comment type="similarity">
    <text evidence="1 7">Belongs to the peptidase S8 family.</text>
</comment>
<dbReference type="PANTHER" id="PTHR43806:SF11">
    <property type="entry name" value="CEREVISIN-RELATED"/>
    <property type="match status" value="1"/>
</dbReference>
<dbReference type="PANTHER" id="PTHR43806">
    <property type="entry name" value="PEPTIDASE S8"/>
    <property type="match status" value="1"/>
</dbReference>
<reference evidence="11" key="1">
    <citation type="journal article" date="2010" name="Nature">
        <title>The Amphimedon queenslandica genome and the evolution of animal complexity.</title>
        <authorList>
            <person name="Srivastava M."/>
            <person name="Simakov O."/>
            <person name="Chapman J."/>
            <person name="Fahey B."/>
            <person name="Gauthier M.E."/>
            <person name="Mitros T."/>
            <person name="Richards G.S."/>
            <person name="Conaco C."/>
            <person name="Dacre M."/>
            <person name="Hellsten U."/>
            <person name="Larroux C."/>
            <person name="Putnam N.H."/>
            <person name="Stanke M."/>
            <person name="Adamska M."/>
            <person name="Darling A."/>
            <person name="Degnan S.M."/>
            <person name="Oakley T.H."/>
            <person name="Plachetzki D.C."/>
            <person name="Zhai Y."/>
            <person name="Adamski M."/>
            <person name="Calcino A."/>
            <person name="Cummins S.F."/>
            <person name="Goodstein D.M."/>
            <person name="Harris C."/>
            <person name="Jackson D.J."/>
            <person name="Leys S.P."/>
            <person name="Shu S."/>
            <person name="Woodcroft B.J."/>
            <person name="Vervoort M."/>
            <person name="Kosik K.S."/>
            <person name="Manning G."/>
            <person name="Degnan B.M."/>
            <person name="Rokhsar D.S."/>
        </authorList>
    </citation>
    <scope>NUCLEOTIDE SEQUENCE [LARGE SCALE GENOMIC DNA]</scope>
</reference>
<feature type="signal peptide" evidence="8">
    <location>
        <begin position="1"/>
        <end position="25"/>
    </location>
</feature>
<evidence type="ECO:0000259" key="9">
    <source>
        <dbReference type="PROSITE" id="PS01180"/>
    </source>
</evidence>
<dbReference type="FunFam" id="3.40.50.200:FF:000016">
    <property type="entry name" value="Proprotein convertase subtilisin/kexin type 9"/>
    <property type="match status" value="1"/>
</dbReference>
<dbReference type="SMART" id="SM00042">
    <property type="entry name" value="CUB"/>
    <property type="match status" value="1"/>
</dbReference>
<dbReference type="SUPFAM" id="SSF49854">
    <property type="entry name" value="Spermadhesin, CUB domain"/>
    <property type="match status" value="1"/>
</dbReference>
<evidence type="ECO:0000256" key="5">
    <source>
        <dbReference type="ARBA" id="ARBA00023157"/>
    </source>
</evidence>
<dbReference type="EnsemblMetazoa" id="XM_019996150.1">
    <property type="protein sequence ID" value="XP_019851709.1"/>
    <property type="gene ID" value="LOC109581761"/>
</dbReference>
<dbReference type="Proteomes" id="UP000007879">
    <property type="component" value="Unassembled WGS sequence"/>
</dbReference>
<proteinExistence type="inferred from homology"/>
<dbReference type="InterPro" id="IPR000859">
    <property type="entry name" value="CUB_dom"/>
</dbReference>
<dbReference type="OrthoDB" id="206201at2759"/>
<dbReference type="InterPro" id="IPR034193">
    <property type="entry name" value="PCSK9_ProteinaseK-like"/>
</dbReference>
<dbReference type="Pfam" id="PF00431">
    <property type="entry name" value="CUB"/>
    <property type="match status" value="1"/>
</dbReference>
<name>A0A1X7UXU9_AMPQE</name>
<dbReference type="InterPro" id="IPR022398">
    <property type="entry name" value="Peptidase_S8_His-AS"/>
</dbReference>
<evidence type="ECO:0000256" key="2">
    <source>
        <dbReference type="ARBA" id="ARBA00022670"/>
    </source>
</evidence>
<reference evidence="10" key="2">
    <citation type="submission" date="2017-05" db="UniProtKB">
        <authorList>
            <consortium name="EnsemblMetazoa"/>
        </authorList>
    </citation>
    <scope>IDENTIFICATION</scope>
</reference>
<dbReference type="PROSITE" id="PS00137">
    <property type="entry name" value="SUBTILASE_HIS"/>
    <property type="match status" value="1"/>
</dbReference>
<accession>A0A1X7UXU9</accession>
<dbReference type="Gene3D" id="3.40.50.200">
    <property type="entry name" value="Peptidase S8/S53 domain"/>
    <property type="match status" value="1"/>
</dbReference>
<keyword evidence="5 6" id="KW-1015">Disulfide bond</keyword>
<evidence type="ECO:0000313" key="10">
    <source>
        <dbReference type="EnsemblMetazoa" id="Aqu2.1.32598_001"/>
    </source>
</evidence>
<protein>
    <recommendedName>
        <fullName evidence="9">CUB domain-containing protein</fullName>
    </recommendedName>
</protein>
<dbReference type="GO" id="GO:0006508">
    <property type="term" value="P:proteolysis"/>
    <property type="evidence" value="ECO:0007669"/>
    <property type="project" value="UniProtKB-KW"/>
</dbReference>
<dbReference type="InterPro" id="IPR050131">
    <property type="entry name" value="Peptidase_S8_subtilisin-like"/>
</dbReference>
<dbReference type="EnsemblMetazoa" id="Aqu2.1.32598_001">
    <property type="protein sequence ID" value="Aqu2.1.32598_001"/>
    <property type="gene ID" value="Aqu2.1.32598"/>
</dbReference>
<feature type="chain" id="PRO_5012349627" description="CUB domain-containing protein" evidence="8">
    <location>
        <begin position="26"/>
        <end position="828"/>
    </location>
</feature>
<evidence type="ECO:0000256" key="1">
    <source>
        <dbReference type="ARBA" id="ARBA00011073"/>
    </source>
</evidence>
<dbReference type="PROSITE" id="PS51892">
    <property type="entry name" value="SUBTILASE"/>
    <property type="match status" value="1"/>
</dbReference>
<dbReference type="SUPFAM" id="SSF52743">
    <property type="entry name" value="Subtilisin-like"/>
    <property type="match status" value="1"/>
</dbReference>
<dbReference type="InterPro" id="IPR000209">
    <property type="entry name" value="Peptidase_S8/S53_dom"/>
</dbReference>
<dbReference type="GO" id="GO:0004252">
    <property type="term" value="F:serine-type endopeptidase activity"/>
    <property type="evidence" value="ECO:0007669"/>
    <property type="project" value="UniProtKB-UniRule"/>
</dbReference>
<dbReference type="KEGG" id="aqu:109581761"/>
<evidence type="ECO:0000256" key="7">
    <source>
        <dbReference type="PROSITE-ProRule" id="PRU01240"/>
    </source>
</evidence>
<dbReference type="InterPro" id="IPR015500">
    <property type="entry name" value="Peptidase_S8_subtilisin-rel"/>
</dbReference>
<organism evidence="10">
    <name type="scientific">Amphimedon queenslandica</name>
    <name type="common">Sponge</name>
    <dbReference type="NCBI Taxonomy" id="400682"/>
    <lineage>
        <taxon>Eukaryota</taxon>
        <taxon>Metazoa</taxon>
        <taxon>Porifera</taxon>
        <taxon>Demospongiae</taxon>
        <taxon>Heteroscleromorpha</taxon>
        <taxon>Haplosclerida</taxon>
        <taxon>Niphatidae</taxon>
        <taxon>Amphimedon</taxon>
    </lineage>
</organism>